<dbReference type="Proteomes" id="UP000198507">
    <property type="component" value="Unassembled WGS sequence"/>
</dbReference>
<dbReference type="SUPFAM" id="SSF51735">
    <property type="entry name" value="NAD(P)-binding Rossmann-fold domains"/>
    <property type="match status" value="1"/>
</dbReference>
<dbReference type="InterPro" id="IPR006115">
    <property type="entry name" value="6PGDH_NADP-bd"/>
</dbReference>
<evidence type="ECO:0000313" key="4">
    <source>
        <dbReference type="Proteomes" id="UP000198507"/>
    </source>
</evidence>
<dbReference type="EMBL" id="FOIE01000004">
    <property type="protein sequence ID" value="SET41894.1"/>
    <property type="molecule type" value="Genomic_DNA"/>
</dbReference>
<evidence type="ECO:0000259" key="2">
    <source>
        <dbReference type="Pfam" id="PF03446"/>
    </source>
</evidence>
<dbReference type="GO" id="GO:0050661">
    <property type="term" value="F:NADP binding"/>
    <property type="evidence" value="ECO:0007669"/>
    <property type="project" value="InterPro"/>
</dbReference>
<evidence type="ECO:0000313" key="3">
    <source>
        <dbReference type="EMBL" id="SET41894.1"/>
    </source>
</evidence>
<accession>A0A1I0E9K8</accession>
<dbReference type="InterPro" id="IPR036291">
    <property type="entry name" value="NAD(P)-bd_dom_sf"/>
</dbReference>
<dbReference type="PANTHER" id="PTHR43060:SF15">
    <property type="entry name" value="3-HYDROXYISOBUTYRATE DEHYDROGENASE-LIKE 1, MITOCHONDRIAL-RELATED"/>
    <property type="match status" value="1"/>
</dbReference>
<proteinExistence type="predicted"/>
<feature type="domain" description="6-phosphogluconate dehydrogenase NADP-binding" evidence="2">
    <location>
        <begin position="6"/>
        <end position="161"/>
    </location>
</feature>
<dbReference type="Gene3D" id="3.40.50.720">
    <property type="entry name" value="NAD(P)-binding Rossmann-like Domain"/>
    <property type="match status" value="1"/>
</dbReference>
<dbReference type="PANTHER" id="PTHR43060">
    <property type="entry name" value="3-HYDROXYISOBUTYRATE DEHYDROGENASE-LIKE 1, MITOCHONDRIAL-RELATED"/>
    <property type="match status" value="1"/>
</dbReference>
<feature type="region of interest" description="Disordered" evidence="1">
    <location>
        <begin position="202"/>
        <end position="264"/>
    </location>
</feature>
<feature type="compositionally biased region" description="Basic and acidic residues" evidence="1">
    <location>
        <begin position="240"/>
        <end position="253"/>
    </location>
</feature>
<name>A0A1I0E9K8_9ACTN</name>
<evidence type="ECO:0000256" key="1">
    <source>
        <dbReference type="SAM" id="MobiDB-lite"/>
    </source>
</evidence>
<dbReference type="Pfam" id="PF03446">
    <property type="entry name" value="NAD_binding_2"/>
    <property type="match status" value="1"/>
</dbReference>
<gene>
    <name evidence="3" type="ORF">SAMN04488546_2429</name>
</gene>
<protein>
    <submittedName>
        <fullName evidence="3">NAD binding domain of 6-phosphogluconate dehydrogenase</fullName>
    </submittedName>
</protein>
<organism evidence="3 4">
    <name type="scientific">Geodermatophilus poikilotrophus</name>
    <dbReference type="NCBI Taxonomy" id="1333667"/>
    <lineage>
        <taxon>Bacteria</taxon>
        <taxon>Bacillati</taxon>
        <taxon>Actinomycetota</taxon>
        <taxon>Actinomycetes</taxon>
        <taxon>Geodermatophilales</taxon>
        <taxon>Geodermatophilaceae</taxon>
        <taxon>Geodermatophilus</taxon>
    </lineage>
</organism>
<feature type="compositionally biased region" description="Low complexity" evidence="1">
    <location>
        <begin position="254"/>
        <end position="264"/>
    </location>
</feature>
<dbReference type="AlphaFoldDB" id="A0A1I0E9K8"/>
<sequence length="264" mass="27008">MLVSSVGVIGLDPVGGTVARRLLDQGLEVTAHDPDRGTVATMALTGATPARIPADAAELADVVFVHVPDETALEEVLFDLGGVGETLRDGGFVVSASATDATFILSAAERLAVLGLRTVEAWFTGLSGGIPDTVLVGCTPGELEALTPVLRMVATNVAHIGPLGSVSELRSAVTALTRVRPLLSEDGSSAAAGELLRVLTGPVGNVSRGSAPNGRSDRSAMQPTPPPARVPVDSSIDGRPAPDARQRVERDRAGAGAPRPRAPR</sequence>
<reference evidence="4" key="1">
    <citation type="submission" date="2016-10" db="EMBL/GenBank/DDBJ databases">
        <authorList>
            <person name="Varghese N."/>
            <person name="Submissions S."/>
        </authorList>
    </citation>
    <scope>NUCLEOTIDE SEQUENCE [LARGE SCALE GENOMIC DNA]</scope>
    <source>
        <strain evidence="4">DSM 44209</strain>
    </source>
</reference>
<keyword evidence="4" id="KW-1185">Reference proteome</keyword>